<name>A0A5B7FJI3_PORTR</name>
<proteinExistence type="predicted"/>
<accession>A0A5B7FJI3</accession>
<comment type="caution">
    <text evidence="1">The sequence shown here is derived from an EMBL/GenBank/DDBJ whole genome shotgun (WGS) entry which is preliminary data.</text>
</comment>
<sequence>MNNDMKKTLDKTKRENSILKGKFEAYEVALQGLQEKLDTNVGTGEGISKAKLEEWKMVWKKKKKKKSS</sequence>
<evidence type="ECO:0000313" key="1">
    <source>
        <dbReference type="EMBL" id="MPC47780.1"/>
    </source>
</evidence>
<evidence type="ECO:0000313" key="2">
    <source>
        <dbReference type="Proteomes" id="UP000324222"/>
    </source>
</evidence>
<protein>
    <submittedName>
        <fullName evidence="1">Uncharacterized protein</fullName>
    </submittedName>
</protein>
<gene>
    <name evidence="1" type="ORF">E2C01_041537</name>
</gene>
<dbReference type="AlphaFoldDB" id="A0A5B7FJI3"/>
<organism evidence="1 2">
    <name type="scientific">Portunus trituberculatus</name>
    <name type="common">Swimming crab</name>
    <name type="synonym">Neptunus trituberculatus</name>
    <dbReference type="NCBI Taxonomy" id="210409"/>
    <lineage>
        <taxon>Eukaryota</taxon>
        <taxon>Metazoa</taxon>
        <taxon>Ecdysozoa</taxon>
        <taxon>Arthropoda</taxon>
        <taxon>Crustacea</taxon>
        <taxon>Multicrustacea</taxon>
        <taxon>Malacostraca</taxon>
        <taxon>Eumalacostraca</taxon>
        <taxon>Eucarida</taxon>
        <taxon>Decapoda</taxon>
        <taxon>Pleocyemata</taxon>
        <taxon>Brachyura</taxon>
        <taxon>Eubrachyura</taxon>
        <taxon>Portunoidea</taxon>
        <taxon>Portunidae</taxon>
        <taxon>Portuninae</taxon>
        <taxon>Portunus</taxon>
    </lineage>
</organism>
<dbReference type="EMBL" id="VSRR010007915">
    <property type="protein sequence ID" value="MPC47780.1"/>
    <property type="molecule type" value="Genomic_DNA"/>
</dbReference>
<keyword evidence="2" id="KW-1185">Reference proteome</keyword>
<dbReference type="Proteomes" id="UP000324222">
    <property type="component" value="Unassembled WGS sequence"/>
</dbReference>
<reference evidence="1 2" key="1">
    <citation type="submission" date="2019-05" db="EMBL/GenBank/DDBJ databases">
        <title>Another draft genome of Portunus trituberculatus and its Hox gene families provides insights of decapod evolution.</title>
        <authorList>
            <person name="Jeong J.-H."/>
            <person name="Song I."/>
            <person name="Kim S."/>
            <person name="Choi T."/>
            <person name="Kim D."/>
            <person name="Ryu S."/>
            <person name="Kim W."/>
        </authorList>
    </citation>
    <scope>NUCLEOTIDE SEQUENCE [LARGE SCALE GENOMIC DNA]</scope>
    <source>
        <tissue evidence="1">Muscle</tissue>
    </source>
</reference>